<dbReference type="KEGG" id="dfa:DFA_03959"/>
<gene>
    <name evidence="1" type="ORF">DFA_03959</name>
</gene>
<organism evidence="1 2">
    <name type="scientific">Cavenderia fasciculata</name>
    <name type="common">Slime mold</name>
    <name type="synonym">Dictyostelium fasciculatum</name>
    <dbReference type="NCBI Taxonomy" id="261658"/>
    <lineage>
        <taxon>Eukaryota</taxon>
        <taxon>Amoebozoa</taxon>
        <taxon>Evosea</taxon>
        <taxon>Eumycetozoa</taxon>
        <taxon>Dictyostelia</taxon>
        <taxon>Acytosteliales</taxon>
        <taxon>Cavenderiaceae</taxon>
        <taxon>Cavenderia</taxon>
    </lineage>
</organism>
<accession>F4Q0W4</accession>
<sequence length="379" mass="42805">MNINDSLVLRDRHKPVFERVKSVHLGSLSSSSIQVIQVILEAARDSVEQLRVEHNVSELSSVIRSMTKINLLELSSYNYPLEHLPPNVETLKISCEVGLDTATDVSPVTQLMRACPNVKHLTLQCDAILKDLDTLRNYPITSLDITGFQYLNSESLFVNRTDSSWPSSLGSLRVYYSMRANNPLDQFVAPLKNLKTLNLSTQYVADDEIEKILSSLDQVEDLRISSNNYRFNCSSQVISRSVKRLAVAMATFTPDNYSYIGATFPFLRDLSIENPRQLSDLTFSKLIDNLTTPLEGLSLDTCFDITEASIMTVCSSKSSQTLEEVKLRDCPKIQDVCYVKLADSIPRLKVIRYSAAALRRHQTNIYILKKYPTIKLEHV</sequence>
<dbReference type="Gene3D" id="3.80.10.10">
    <property type="entry name" value="Ribonuclease Inhibitor"/>
    <property type="match status" value="1"/>
</dbReference>
<protein>
    <submittedName>
        <fullName evidence="1">Uncharacterized protein</fullName>
    </submittedName>
</protein>
<evidence type="ECO:0000313" key="2">
    <source>
        <dbReference type="Proteomes" id="UP000007797"/>
    </source>
</evidence>
<proteinExistence type="predicted"/>
<keyword evidence="2" id="KW-1185">Reference proteome</keyword>
<dbReference type="Proteomes" id="UP000007797">
    <property type="component" value="Unassembled WGS sequence"/>
</dbReference>
<dbReference type="PANTHER" id="PTHR13318">
    <property type="entry name" value="PARTNER OF PAIRED, ISOFORM B-RELATED"/>
    <property type="match status" value="1"/>
</dbReference>
<dbReference type="InterPro" id="IPR032675">
    <property type="entry name" value="LRR_dom_sf"/>
</dbReference>
<evidence type="ECO:0000313" key="1">
    <source>
        <dbReference type="EMBL" id="EGG18465.1"/>
    </source>
</evidence>
<dbReference type="GO" id="GO:0019005">
    <property type="term" value="C:SCF ubiquitin ligase complex"/>
    <property type="evidence" value="ECO:0007669"/>
    <property type="project" value="TreeGrafter"/>
</dbReference>
<name>F4Q0W4_CACFS</name>
<dbReference type="RefSeq" id="XP_004366369.1">
    <property type="nucleotide sequence ID" value="XM_004366312.1"/>
</dbReference>
<dbReference type="GeneID" id="14870519"/>
<dbReference type="AlphaFoldDB" id="F4Q0W4"/>
<dbReference type="GO" id="GO:0031146">
    <property type="term" value="P:SCF-dependent proteasomal ubiquitin-dependent protein catabolic process"/>
    <property type="evidence" value="ECO:0007669"/>
    <property type="project" value="TreeGrafter"/>
</dbReference>
<dbReference type="SUPFAM" id="SSF52047">
    <property type="entry name" value="RNI-like"/>
    <property type="match status" value="1"/>
</dbReference>
<dbReference type="OrthoDB" id="550575at2759"/>
<dbReference type="PANTHER" id="PTHR13318:SF95">
    <property type="entry name" value="F-BOX PROTEIN YLR352W"/>
    <property type="match status" value="1"/>
</dbReference>
<dbReference type="EMBL" id="GL883018">
    <property type="protein sequence ID" value="EGG18465.1"/>
    <property type="molecule type" value="Genomic_DNA"/>
</dbReference>
<reference evidence="2" key="1">
    <citation type="journal article" date="2011" name="Genome Res.">
        <title>Phylogeny-wide analysis of social amoeba genomes highlights ancient origins for complex intercellular communication.</title>
        <authorList>
            <person name="Heidel A.J."/>
            <person name="Lawal H.M."/>
            <person name="Felder M."/>
            <person name="Schilde C."/>
            <person name="Helps N.R."/>
            <person name="Tunggal B."/>
            <person name="Rivero F."/>
            <person name="John U."/>
            <person name="Schleicher M."/>
            <person name="Eichinger L."/>
            <person name="Platzer M."/>
            <person name="Noegel A.A."/>
            <person name="Schaap P."/>
            <person name="Gloeckner G."/>
        </authorList>
    </citation>
    <scope>NUCLEOTIDE SEQUENCE [LARGE SCALE GENOMIC DNA]</scope>
    <source>
        <strain evidence="2">SH3</strain>
    </source>
</reference>